<sequence length="143" mass="16364">MKVLLLAAISAFGLLGTDGAWWNLDKMIKKTTGKEAGPSYSDYGCNCGFRRKGAPVDTIDWCCAEHNCCYNRLENIGCQTRFSNYNIRFYWKTVNCASQNFCQAQVCECDKIMAFCFAINRKSYNTNYQYYNNRKCRGAPPKC</sequence>
<dbReference type="RefSeq" id="XP_060058381.1">
    <property type="nucleotide sequence ID" value="XM_060202398.1"/>
</dbReference>
<comment type="catalytic activity">
    <reaction evidence="9">
        <text>1-hexadecanoyl-2-(9Z,12Z-octadecadienoyl)-sn-glycero-3-phosphoethanolamine + H2O = 1-hexadecanoyl-sn-glycero-3-phosphoethanolamine + (9Z,12Z)-octadecadienoate + H(+)</text>
        <dbReference type="Rhea" id="RHEA:40815"/>
        <dbReference type="ChEBI" id="CHEBI:15377"/>
        <dbReference type="ChEBI" id="CHEBI:15378"/>
        <dbReference type="ChEBI" id="CHEBI:30245"/>
        <dbReference type="ChEBI" id="CHEBI:73004"/>
        <dbReference type="ChEBI" id="CHEBI:73008"/>
    </reaction>
    <physiologicalReaction direction="left-to-right" evidence="9">
        <dbReference type="Rhea" id="RHEA:40816"/>
    </physiologicalReaction>
</comment>
<dbReference type="InterPro" id="IPR016090">
    <property type="entry name" value="PLA2-like_dom"/>
</dbReference>
<dbReference type="PRINTS" id="PR00389">
    <property type="entry name" value="PHPHLIPASEA2"/>
</dbReference>
<dbReference type="InterPro" id="IPR036444">
    <property type="entry name" value="PLipase_A2_dom_sf"/>
</dbReference>
<gene>
    <name evidence="14" type="primary">LOC103124103</name>
</gene>
<name>A0ABM3YBD7_ERIEU</name>
<keyword evidence="11" id="KW-0443">Lipid metabolism</keyword>
<evidence type="ECO:0000256" key="11">
    <source>
        <dbReference type="RuleBase" id="RU361236"/>
    </source>
</evidence>
<dbReference type="CDD" id="cd00125">
    <property type="entry name" value="PLA2c"/>
    <property type="match status" value="1"/>
</dbReference>
<accession>A0ABM3YBD7</accession>
<dbReference type="PANTHER" id="PTHR11716:SF101">
    <property type="entry name" value="BASIC PHOSPHOLIPASE A2 PA-11-LIKE"/>
    <property type="match status" value="1"/>
</dbReference>
<evidence type="ECO:0000256" key="1">
    <source>
        <dbReference type="ARBA" id="ARBA00004613"/>
    </source>
</evidence>
<keyword evidence="13" id="KW-1185">Reference proteome</keyword>
<dbReference type="SMART" id="SM00085">
    <property type="entry name" value="PA2c"/>
    <property type="match status" value="1"/>
</dbReference>
<evidence type="ECO:0000256" key="3">
    <source>
        <dbReference type="ARBA" id="ARBA00022525"/>
    </source>
</evidence>
<feature type="chain" id="PRO_5045008688" description="Phospholipase A2" evidence="11">
    <location>
        <begin position="20"/>
        <end position="143"/>
    </location>
</feature>
<dbReference type="GeneID" id="103124103"/>
<evidence type="ECO:0000256" key="4">
    <source>
        <dbReference type="ARBA" id="ARBA00023157"/>
    </source>
</evidence>
<keyword evidence="4" id="KW-1015">Disulfide bond</keyword>
<evidence type="ECO:0000256" key="6">
    <source>
        <dbReference type="ARBA" id="ARBA00048221"/>
    </source>
</evidence>
<dbReference type="SUPFAM" id="SSF48619">
    <property type="entry name" value="Phospholipase A2, PLA2"/>
    <property type="match status" value="1"/>
</dbReference>
<feature type="domain" description="Phospholipase A2-like central" evidence="12">
    <location>
        <begin position="20"/>
        <end position="137"/>
    </location>
</feature>
<feature type="signal peptide" evidence="11">
    <location>
        <begin position="1"/>
        <end position="19"/>
    </location>
</feature>
<evidence type="ECO:0000256" key="8">
    <source>
        <dbReference type="ARBA" id="ARBA00048699"/>
    </source>
</evidence>
<comment type="similarity">
    <text evidence="2 10">Belongs to the phospholipase A2 family.</text>
</comment>
<keyword evidence="11" id="KW-0378">Hydrolase</keyword>
<keyword evidence="11" id="KW-0732">Signal</keyword>
<comment type="catalytic activity">
    <reaction evidence="7">
        <text>1,2-dihexadecanoyl-sn-glycero-3-phosphocholine + H2O = 1-hexadecanoyl-sn-glycero-3-phosphocholine + hexadecanoate + H(+)</text>
        <dbReference type="Rhea" id="RHEA:41223"/>
        <dbReference type="ChEBI" id="CHEBI:7896"/>
        <dbReference type="ChEBI" id="CHEBI:15377"/>
        <dbReference type="ChEBI" id="CHEBI:15378"/>
        <dbReference type="ChEBI" id="CHEBI:72998"/>
        <dbReference type="ChEBI" id="CHEBI:72999"/>
    </reaction>
    <physiologicalReaction direction="left-to-right" evidence="7">
        <dbReference type="Rhea" id="RHEA:41224"/>
    </physiologicalReaction>
</comment>
<keyword evidence="3 11" id="KW-0964">Secreted</keyword>
<keyword evidence="11" id="KW-0106">Calcium</keyword>
<comment type="catalytic activity">
    <reaction evidence="8">
        <text>1-hexadecanoyl-2-(9Z-octadecenoyl)-sn-glycero-3-phosphocholine + H2O = 1-hexadecanoyl-sn-glycero-3-phosphocholine + (9Z)-octadecenoate + H(+)</text>
        <dbReference type="Rhea" id="RHEA:38779"/>
        <dbReference type="ChEBI" id="CHEBI:15377"/>
        <dbReference type="ChEBI" id="CHEBI:15378"/>
        <dbReference type="ChEBI" id="CHEBI:30823"/>
        <dbReference type="ChEBI" id="CHEBI:72998"/>
        <dbReference type="ChEBI" id="CHEBI:73001"/>
    </reaction>
    <physiologicalReaction direction="left-to-right" evidence="8">
        <dbReference type="Rhea" id="RHEA:38780"/>
    </physiologicalReaction>
</comment>
<comment type="cofactor">
    <cofactor evidence="11">
        <name>Ca(2+)</name>
        <dbReference type="ChEBI" id="CHEBI:29108"/>
    </cofactor>
</comment>
<evidence type="ECO:0000256" key="5">
    <source>
        <dbReference type="ARBA" id="ARBA00048015"/>
    </source>
</evidence>
<evidence type="ECO:0000259" key="12">
    <source>
        <dbReference type="SMART" id="SM00085"/>
    </source>
</evidence>
<evidence type="ECO:0000256" key="2">
    <source>
        <dbReference type="ARBA" id="ARBA00007056"/>
    </source>
</evidence>
<reference evidence="14" key="1">
    <citation type="submission" date="2025-08" db="UniProtKB">
        <authorList>
            <consortium name="RefSeq"/>
        </authorList>
    </citation>
    <scope>IDENTIFICATION</scope>
</reference>
<evidence type="ECO:0000256" key="7">
    <source>
        <dbReference type="ARBA" id="ARBA00048227"/>
    </source>
</evidence>
<protein>
    <recommendedName>
        <fullName evidence="11">Phospholipase A2</fullName>
        <ecNumber evidence="11">3.1.1.4</ecNumber>
    </recommendedName>
</protein>
<evidence type="ECO:0000313" key="13">
    <source>
        <dbReference type="Proteomes" id="UP001652624"/>
    </source>
</evidence>
<comment type="subcellular location">
    <subcellularLocation>
        <location evidence="1 11">Secreted</location>
    </subcellularLocation>
</comment>
<dbReference type="PROSITE" id="PS00118">
    <property type="entry name" value="PA2_HIS"/>
    <property type="match status" value="1"/>
</dbReference>
<dbReference type="Pfam" id="PF00068">
    <property type="entry name" value="Phospholip_A2_1"/>
    <property type="match status" value="1"/>
</dbReference>
<dbReference type="InterPro" id="IPR001211">
    <property type="entry name" value="PLA2"/>
</dbReference>
<dbReference type="PANTHER" id="PTHR11716">
    <property type="entry name" value="PHOSPHOLIPASE A2 FAMILY MEMBER"/>
    <property type="match status" value="1"/>
</dbReference>
<dbReference type="PROSITE" id="PS00119">
    <property type="entry name" value="PA2_ASP"/>
    <property type="match status" value="1"/>
</dbReference>
<dbReference type="Proteomes" id="UP001652624">
    <property type="component" value="Chromosome 11"/>
</dbReference>
<comment type="catalytic activity">
    <reaction evidence="6">
        <text>N-hexadecanoyl-1,2-di-(9Z-octadecenoyl)-sn-glycero-3-phosphoethanolamine + H2O = N-hexadecanoyl-1-(9Z-octadecenoyl)-sn-glycero-3-phosphoethanolamine + (9Z)-octadecenoate + H(+)</text>
        <dbReference type="Rhea" id="RHEA:45424"/>
        <dbReference type="ChEBI" id="CHEBI:15377"/>
        <dbReference type="ChEBI" id="CHEBI:15378"/>
        <dbReference type="ChEBI" id="CHEBI:30823"/>
        <dbReference type="ChEBI" id="CHEBI:78097"/>
        <dbReference type="ChEBI" id="CHEBI:85217"/>
    </reaction>
    <physiologicalReaction direction="left-to-right" evidence="6">
        <dbReference type="Rhea" id="RHEA:45425"/>
    </physiologicalReaction>
</comment>
<dbReference type="EC" id="3.1.1.4" evidence="11"/>
<evidence type="ECO:0000256" key="10">
    <source>
        <dbReference type="RuleBase" id="RU003654"/>
    </source>
</evidence>
<evidence type="ECO:0000313" key="14">
    <source>
        <dbReference type="RefSeq" id="XP_060058381.1"/>
    </source>
</evidence>
<dbReference type="Gene3D" id="1.20.90.10">
    <property type="entry name" value="Phospholipase A2 domain"/>
    <property type="match status" value="1"/>
</dbReference>
<dbReference type="InterPro" id="IPR033113">
    <property type="entry name" value="PLA2_histidine"/>
</dbReference>
<comment type="catalytic activity">
    <reaction evidence="5">
        <text>1-hexadecanoyl-2-(9Z-octadecenoyl)-sn-glycero-3-phospho-(1'-sn-glycerol) + H2O = 1-hexadecanoyl-sn-glycero-3-phospho-(1'-sn-glycerol) + (9Z)-octadecenoate + H(+)</text>
        <dbReference type="Rhea" id="RHEA:40919"/>
        <dbReference type="ChEBI" id="CHEBI:15377"/>
        <dbReference type="ChEBI" id="CHEBI:15378"/>
        <dbReference type="ChEBI" id="CHEBI:30823"/>
        <dbReference type="ChEBI" id="CHEBI:72841"/>
        <dbReference type="ChEBI" id="CHEBI:75158"/>
    </reaction>
    <physiologicalReaction direction="left-to-right" evidence="5">
        <dbReference type="Rhea" id="RHEA:40920"/>
    </physiologicalReaction>
</comment>
<dbReference type="InterPro" id="IPR033112">
    <property type="entry name" value="PLA2_Asp_AS"/>
</dbReference>
<comment type="catalytic activity">
    <reaction evidence="11">
        <text>a 1,2-diacyl-sn-glycero-3-phosphocholine + H2O = a 1-acyl-sn-glycero-3-phosphocholine + a fatty acid + H(+)</text>
        <dbReference type="Rhea" id="RHEA:15801"/>
        <dbReference type="ChEBI" id="CHEBI:15377"/>
        <dbReference type="ChEBI" id="CHEBI:15378"/>
        <dbReference type="ChEBI" id="CHEBI:28868"/>
        <dbReference type="ChEBI" id="CHEBI:57643"/>
        <dbReference type="ChEBI" id="CHEBI:58168"/>
        <dbReference type="EC" id="3.1.1.4"/>
    </reaction>
</comment>
<evidence type="ECO:0000256" key="9">
    <source>
        <dbReference type="ARBA" id="ARBA00049039"/>
    </source>
</evidence>
<organism evidence="13 14">
    <name type="scientific">Erinaceus europaeus</name>
    <name type="common">Western European hedgehog</name>
    <dbReference type="NCBI Taxonomy" id="9365"/>
    <lineage>
        <taxon>Eukaryota</taxon>
        <taxon>Metazoa</taxon>
        <taxon>Chordata</taxon>
        <taxon>Craniata</taxon>
        <taxon>Vertebrata</taxon>
        <taxon>Euteleostomi</taxon>
        <taxon>Mammalia</taxon>
        <taxon>Eutheria</taxon>
        <taxon>Laurasiatheria</taxon>
        <taxon>Eulipotyphla</taxon>
        <taxon>Erinaceidae</taxon>
        <taxon>Erinaceinae</taxon>
        <taxon>Erinaceus</taxon>
    </lineage>
</organism>
<proteinExistence type="inferred from homology"/>